<name>A0A212KYJ3_9BACT</name>
<sequence length="110" mass="11971">MVTRPGTQPCLLRMVVTSSCSSASIVARSAVPLIISAVIRIPPKCKVYCDINVLVLAWRVVLQTIATLKIRRPGASCRLLFYFGQEQPFAPLRGKLAPAPCPVVAPAFHR</sequence>
<dbReference type="EMBL" id="FMJC01000001">
    <property type="protein sequence ID" value="SCM70381.1"/>
    <property type="molecule type" value="Genomic_DNA"/>
</dbReference>
<dbReference type="AlphaFoldDB" id="A0A212KYJ3"/>
<accession>A0A212KYJ3</accession>
<evidence type="ECO:0000313" key="1">
    <source>
        <dbReference type="EMBL" id="SCM70381.1"/>
    </source>
</evidence>
<gene>
    <name evidence="1" type="ORF">KL86DES1_10371</name>
</gene>
<proteinExistence type="predicted"/>
<organism evidence="1">
    <name type="scientific">uncultured Desulfovibrio sp</name>
    <dbReference type="NCBI Taxonomy" id="167968"/>
    <lineage>
        <taxon>Bacteria</taxon>
        <taxon>Pseudomonadati</taxon>
        <taxon>Thermodesulfobacteriota</taxon>
        <taxon>Desulfovibrionia</taxon>
        <taxon>Desulfovibrionales</taxon>
        <taxon>Desulfovibrionaceae</taxon>
        <taxon>Desulfovibrio</taxon>
        <taxon>environmental samples</taxon>
    </lineage>
</organism>
<protein>
    <submittedName>
        <fullName evidence="1">Uncharacterized protein</fullName>
    </submittedName>
</protein>
<reference evidence="1" key="1">
    <citation type="submission" date="2016-08" db="EMBL/GenBank/DDBJ databases">
        <authorList>
            <person name="Seilhamer J.J."/>
        </authorList>
    </citation>
    <scope>NUCLEOTIDE SEQUENCE</scope>
    <source>
        <strain evidence="1">86-1</strain>
    </source>
</reference>